<accession>A0A2Y9BMY7</accession>
<reference evidence="10" key="2">
    <citation type="submission" date="2016-10" db="EMBL/GenBank/DDBJ databases">
        <authorList>
            <person name="Cai Z."/>
        </authorList>
    </citation>
    <scope>NUCLEOTIDE SEQUENCE [LARGE SCALE GENOMIC DNA]</scope>
    <source>
        <strain evidence="10">DSM 22951</strain>
    </source>
</reference>
<dbReference type="InterPro" id="IPR003812">
    <property type="entry name" value="Fido"/>
</dbReference>
<evidence type="ECO:0000256" key="8">
    <source>
        <dbReference type="SAM" id="MobiDB-lite"/>
    </source>
</evidence>
<dbReference type="GO" id="GO:0070733">
    <property type="term" value="F:AMPylase activity"/>
    <property type="evidence" value="ECO:0007669"/>
    <property type="project" value="UniProtKB-EC"/>
</dbReference>
<sequence>MSEFDSWESYFYPETIDWTGNGTLRNNFGLRDADRLSDIEYAITARAAREWATTPHQDLGWGEARAKAIHKHLFHRIYEWAGEYRTVPIGKGQSRFAHPDEIPAVLQAVEGFVRSREWSELGREEFARDVAVTFAWVNATHAFREGNGRTTKLFLDDVARQSPWELHFDEVTPDWWNEISERTTLREDRHQPDPAPMVPVLAAITHPRSTAQPAGSSSGLSAAVRASYPLAPGSSVPESPSSSPRQQGGYRNDERGRGR</sequence>
<dbReference type="OrthoDB" id="9813719at2"/>
<feature type="compositionally biased region" description="Low complexity" evidence="8">
    <location>
        <begin position="232"/>
        <end position="244"/>
    </location>
</feature>
<evidence type="ECO:0000259" key="9">
    <source>
        <dbReference type="PROSITE" id="PS51459"/>
    </source>
</evidence>
<dbReference type="SUPFAM" id="SSF140931">
    <property type="entry name" value="Fic-like"/>
    <property type="match status" value="1"/>
</dbReference>
<dbReference type="AlphaFoldDB" id="A0A2Y9BMY7"/>
<dbReference type="EC" id="2.7.7.108" evidence="5"/>
<dbReference type="PANTHER" id="PTHR39560">
    <property type="entry name" value="PROTEIN ADENYLYLTRANSFERASE FIC-RELATED"/>
    <property type="match status" value="1"/>
</dbReference>
<evidence type="ECO:0000256" key="7">
    <source>
        <dbReference type="ARBA" id="ARBA00048696"/>
    </source>
</evidence>
<dbReference type="InterPro" id="IPR036597">
    <property type="entry name" value="Fido-like_dom_sf"/>
</dbReference>
<protein>
    <recommendedName>
        <fullName evidence="5">protein adenylyltransferase</fullName>
        <ecNumber evidence="5">2.7.7.108</ecNumber>
    </recommendedName>
</protein>
<evidence type="ECO:0000313" key="10">
    <source>
        <dbReference type="EMBL" id="SSA59073.1"/>
    </source>
</evidence>
<dbReference type="PANTHER" id="PTHR39560:SF1">
    <property type="entry name" value="PROTEIN ADENYLYLTRANSFERASE FIC-RELATED"/>
    <property type="match status" value="1"/>
</dbReference>
<feature type="region of interest" description="Disordered" evidence="8">
    <location>
        <begin position="208"/>
        <end position="259"/>
    </location>
</feature>
<comment type="catalytic activity">
    <reaction evidence="6">
        <text>L-threonyl-[protein] + ATP = 3-O-(5'-adenylyl)-L-threonyl-[protein] + diphosphate</text>
        <dbReference type="Rhea" id="RHEA:54292"/>
        <dbReference type="Rhea" id="RHEA-COMP:11060"/>
        <dbReference type="Rhea" id="RHEA-COMP:13847"/>
        <dbReference type="ChEBI" id="CHEBI:30013"/>
        <dbReference type="ChEBI" id="CHEBI:30616"/>
        <dbReference type="ChEBI" id="CHEBI:33019"/>
        <dbReference type="ChEBI" id="CHEBI:138113"/>
        <dbReference type="EC" id="2.7.7.108"/>
    </reaction>
</comment>
<gene>
    <name evidence="10" type="ORF">SAMN04489750_3887</name>
    <name evidence="11" type="ORF">SAMN04489750_3939</name>
</gene>
<dbReference type="GO" id="GO:0051302">
    <property type="term" value="P:regulation of cell division"/>
    <property type="evidence" value="ECO:0007669"/>
    <property type="project" value="TreeGrafter"/>
</dbReference>
<reference evidence="12" key="1">
    <citation type="submission" date="2016-10" db="EMBL/GenBank/DDBJ databases">
        <authorList>
            <person name="Varghese N."/>
            <person name="Submissions S."/>
        </authorList>
    </citation>
    <scope>NUCLEOTIDE SEQUENCE [LARGE SCALE GENOMIC DNA]</scope>
    <source>
        <strain evidence="12">DSM 22951</strain>
    </source>
</reference>
<evidence type="ECO:0000313" key="11">
    <source>
        <dbReference type="EMBL" id="SSA59124.1"/>
    </source>
</evidence>
<evidence type="ECO:0000256" key="2">
    <source>
        <dbReference type="ARBA" id="ARBA00022695"/>
    </source>
</evidence>
<keyword evidence="4" id="KW-0067">ATP-binding</keyword>
<evidence type="ECO:0000313" key="12">
    <source>
        <dbReference type="Proteomes" id="UP000250028"/>
    </source>
</evidence>
<keyword evidence="2" id="KW-0548">Nucleotidyltransferase</keyword>
<evidence type="ECO:0000256" key="5">
    <source>
        <dbReference type="ARBA" id="ARBA00034531"/>
    </source>
</evidence>
<dbReference type="Proteomes" id="UP000250028">
    <property type="component" value="Unassembled WGS sequence"/>
</dbReference>
<dbReference type="GO" id="GO:0005524">
    <property type="term" value="F:ATP binding"/>
    <property type="evidence" value="ECO:0007669"/>
    <property type="project" value="UniProtKB-KW"/>
</dbReference>
<name>A0A2Y9BMY7_9MICO</name>
<proteinExistence type="predicted"/>
<dbReference type="Gene3D" id="1.10.3290.10">
    <property type="entry name" value="Fido-like domain"/>
    <property type="match status" value="1"/>
</dbReference>
<keyword evidence="1" id="KW-0808">Transferase</keyword>
<organism evidence="10 12">
    <name type="scientific">Branchiibius hedensis</name>
    <dbReference type="NCBI Taxonomy" id="672460"/>
    <lineage>
        <taxon>Bacteria</taxon>
        <taxon>Bacillati</taxon>
        <taxon>Actinomycetota</taxon>
        <taxon>Actinomycetes</taxon>
        <taxon>Micrococcales</taxon>
        <taxon>Dermacoccaceae</taxon>
        <taxon>Branchiibius</taxon>
    </lineage>
</organism>
<feature type="domain" description="Fido" evidence="9">
    <location>
        <begin position="61"/>
        <end position="203"/>
    </location>
</feature>
<evidence type="ECO:0000256" key="1">
    <source>
        <dbReference type="ARBA" id="ARBA00022679"/>
    </source>
</evidence>
<evidence type="ECO:0000256" key="4">
    <source>
        <dbReference type="ARBA" id="ARBA00022840"/>
    </source>
</evidence>
<dbReference type="PROSITE" id="PS51459">
    <property type="entry name" value="FIDO"/>
    <property type="match status" value="1"/>
</dbReference>
<dbReference type="EMBL" id="UESZ01000003">
    <property type="protein sequence ID" value="SSA59124.1"/>
    <property type="molecule type" value="Genomic_DNA"/>
</dbReference>
<evidence type="ECO:0000256" key="6">
    <source>
        <dbReference type="ARBA" id="ARBA00047939"/>
    </source>
</evidence>
<evidence type="ECO:0000256" key="3">
    <source>
        <dbReference type="ARBA" id="ARBA00022741"/>
    </source>
</evidence>
<dbReference type="EMBL" id="UESZ01000003">
    <property type="protein sequence ID" value="SSA59073.1"/>
    <property type="molecule type" value="Genomic_DNA"/>
</dbReference>
<dbReference type="Pfam" id="PF02661">
    <property type="entry name" value="Fic"/>
    <property type="match status" value="1"/>
</dbReference>
<keyword evidence="3" id="KW-0547">Nucleotide-binding</keyword>
<dbReference type="RefSeq" id="WP_109689445.1">
    <property type="nucleotide sequence ID" value="NZ_QGDN01000003.1"/>
</dbReference>
<keyword evidence="12" id="KW-1185">Reference proteome</keyword>
<feature type="compositionally biased region" description="Polar residues" evidence="8">
    <location>
        <begin position="208"/>
        <end position="220"/>
    </location>
</feature>
<comment type="catalytic activity">
    <reaction evidence="7">
        <text>L-tyrosyl-[protein] + ATP = O-(5'-adenylyl)-L-tyrosyl-[protein] + diphosphate</text>
        <dbReference type="Rhea" id="RHEA:54288"/>
        <dbReference type="Rhea" id="RHEA-COMP:10136"/>
        <dbReference type="Rhea" id="RHEA-COMP:13846"/>
        <dbReference type="ChEBI" id="CHEBI:30616"/>
        <dbReference type="ChEBI" id="CHEBI:33019"/>
        <dbReference type="ChEBI" id="CHEBI:46858"/>
        <dbReference type="ChEBI" id="CHEBI:83624"/>
        <dbReference type="EC" id="2.7.7.108"/>
    </reaction>
</comment>